<evidence type="ECO:0000256" key="2">
    <source>
        <dbReference type="SAM" id="SignalP"/>
    </source>
</evidence>
<comment type="caution">
    <text evidence="3">The sequence shown here is derived from an EMBL/GenBank/DDBJ whole genome shotgun (WGS) entry which is preliminary data.</text>
</comment>
<proteinExistence type="predicted"/>
<protein>
    <recommendedName>
        <fullName evidence="5">Outer membrane lipoprotein carrier protein LolA</fullName>
    </recommendedName>
</protein>
<dbReference type="EMBL" id="BBLT01000005">
    <property type="protein sequence ID" value="GAL85763.1"/>
    <property type="molecule type" value="Genomic_DNA"/>
</dbReference>
<keyword evidence="1 2" id="KW-0732">Signal</keyword>
<dbReference type="RefSeq" id="WP_045464594.1">
    <property type="nucleotide sequence ID" value="NZ_BBLT01000005.1"/>
</dbReference>
<evidence type="ECO:0000313" key="4">
    <source>
        <dbReference type="Proteomes" id="UP000030185"/>
    </source>
</evidence>
<dbReference type="STRING" id="153721.MYP_2992"/>
<sequence>MKRYYLFFLMMVFITLRAMAQSAREDLDRVNQTYKTLSSYSADLEYVAYQSYTSKVPVQTEKGEVKMKGNSFYHKIGSMEVIRNKEYVLTVDHDDKSVTKLDAVKESSGTPFMNIDLEKVFKLCTSADYYEPAKGSAGYSLVFPSTEYSSVKIEYNRKTNLIEKMILFYLSPSDLSGKGEENAEKPRMEISFKNALLNKDIPSSFFTYEKFIISLGNNKYMCTKDYKNYSFNNQTSTNPY</sequence>
<organism evidence="3 4">
    <name type="scientific">Sporocytophaga myxococcoides</name>
    <dbReference type="NCBI Taxonomy" id="153721"/>
    <lineage>
        <taxon>Bacteria</taxon>
        <taxon>Pseudomonadati</taxon>
        <taxon>Bacteroidota</taxon>
        <taxon>Cytophagia</taxon>
        <taxon>Cytophagales</taxon>
        <taxon>Cytophagaceae</taxon>
        <taxon>Sporocytophaga</taxon>
    </lineage>
</organism>
<dbReference type="CDD" id="cd16325">
    <property type="entry name" value="LolA"/>
    <property type="match status" value="1"/>
</dbReference>
<dbReference type="SUPFAM" id="SSF89392">
    <property type="entry name" value="Prokaryotic lipoproteins and lipoprotein localization factors"/>
    <property type="match status" value="1"/>
</dbReference>
<reference evidence="3 4" key="1">
    <citation type="submission" date="2014-09" db="EMBL/GenBank/DDBJ databases">
        <title>Sporocytophaga myxococcoides PG-01 genome sequencing.</title>
        <authorList>
            <person name="Liu L."/>
            <person name="Gao P.J."/>
            <person name="Chen G.J."/>
            <person name="Wang L.S."/>
        </authorList>
    </citation>
    <scope>NUCLEOTIDE SEQUENCE [LARGE SCALE GENOMIC DNA]</scope>
    <source>
        <strain evidence="3 4">PG-01</strain>
    </source>
</reference>
<dbReference type="AlphaFoldDB" id="A0A098LIB7"/>
<dbReference type="OrthoDB" id="672125at2"/>
<evidence type="ECO:0008006" key="5">
    <source>
        <dbReference type="Google" id="ProtNLM"/>
    </source>
</evidence>
<accession>A0A098LIB7</accession>
<keyword evidence="4" id="KW-1185">Reference proteome</keyword>
<dbReference type="Proteomes" id="UP000030185">
    <property type="component" value="Unassembled WGS sequence"/>
</dbReference>
<evidence type="ECO:0000256" key="1">
    <source>
        <dbReference type="ARBA" id="ARBA00022729"/>
    </source>
</evidence>
<feature type="signal peptide" evidence="2">
    <location>
        <begin position="1"/>
        <end position="20"/>
    </location>
</feature>
<dbReference type="InterPro" id="IPR004564">
    <property type="entry name" value="OM_lipoprot_carrier_LolA-like"/>
</dbReference>
<dbReference type="Gene3D" id="2.50.20.10">
    <property type="entry name" value="Lipoprotein localisation LolA/LolB/LppX"/>
    <property type="match status" value="1"/>
</dbReference>
<gene>
    <name evidence="3" type="ORF">MYP_2992</name>
</gene>
<name>A0A098LIB7_9BACT</name>
<feature type="chain" id="PRO_5001937350" description="Outer membrane lipoprotein carrier protein LolA" evidence="2">
    <location>
        <begin position="21"/>
        <end position="240"/>
    </location>
</feature>
<dbReference type="InterPro" id="IPR029046">
    <property type="entry name" value="LolA/LolB/LppX"/>
</dbReference>
<evidence type="ECO:0000313" key="3">
    <source>
        <dbReference type="EMBL" id="GAL85763.1"/>
    </source>
</evidence>